<evidence type="ECO:0000256" key="1">
    <source>
        <dbReference type="ARBA" id="ARBA00022676"/>
    </source>
</evidence>
<evidence type="ECO:0000313" key="5">
    <source>
        <dbReference type="Proteomes" id="UP000245627"/>
    </source>
</evidence>
<dbReference type="EMBL" id="QDKG01000002">
    <property type="protein sequence ID" value="PVH25637.1"/>
    <property type="molecule type" value="Genomic_DNA"/>
</dbReference>
<dbReference type="CDD" id="cd00761">
    <property type="entry name" value="Glyco_tranf_GTA_type"/>
    <property type="match status" value="1"/>
</dbReference>
<organism evidence="4 5">
    <name type="scientific">Sphingobacterium corticibacter</name>
    <dbReference type="NCBI Taxonomy" id="2171749"/>
    <lineage>
        <taxon>Bacteria</taxon>
        <taxon>Pseudomonadati</taxon>
        <taxon>Bacteroidota</taxon>
        <taxon>Sphingobacteriia</taxon>
        <taxon>Sphingobacteriales</taxon>
        <taxon>Sphingobacteriaceae</taxon>
        <taxon>Sphingobacterium</taxon>
    </lineage>
</organism>
<feature type="domain" description="Glycosyltransferase 2-like" evidence="3">
    <location>
        <begin position="8"/>
        <end position="138"/>
    </location>
</feature>
<dbReference type="InterPro" id="IPR029044">
    <property type="entry name" value="Nucleotide-diphossugar_trans"/>
</dbReference>
<dbReference type="Proteomes" id="UP000245627">
    <property type="component" value="Unassembled WGS sequence"/>
</dbReference>
<dbReference type="GO" id="GO:0016758">
    <property type="term" value="F:hexosyltransferase activity"/>
    <property type="evidence" value="ECO:0007669"/>
    <property type="project" value="UniProtKB-ARBA"/>
</dbReference>
<evidence type="ECO:0000313" key="4">
    <source>
        <dbReference type="EMBL" id="PVH25637.1"/>
    </source>
</evidence>
<dbReference type="Gene3D" id="3.90.550.10">
    <property type="entry name" value="Spore Coat Polysaccharide Biosynthesis Protein SpsA, Chain A"/>
    <property type="match status" value="1"/>
</dbReference>
<dbReference type="Pfam" id="PF00535">
    <property type="entry name" value="Glycos_transf_2"/>
    <property type="match status" value="1"/>
</dbReference>
<dbReference type="AlphaFoldDB" id="A0A2T8HJK6"/>
<evidence type="ECO:0000256" key="2">
    <source>
        <dbReference type="ARBA" id="ARBA00022679"/>
    </source>
</evidence>
<dbReference type="PANTHER" id="PTHR22916">
    <property type="entry name" value="GLYCOSYLTRANSFERASE"/>
    <property type="match status" value="1"/>
</dbReference>
<dbReference type="PANTHER" id="PTHR22916:SF51">
    <property type="entry name" value="GLYCOSYLTRANSFERASE EPSH-RELATED"/>
    <property type="match status" value="1"/>
</dbReference>
<proteinExistence type="predicted"/>
<accession>A0A2T8HJK6</accession>
<keyword evidence="1 4" id="KW-0328">Glycosyltransferase</keyword>
<keyword evidence="2 4" id="KW-0808">Transferase</keyword>
<keyword evidence="5" id="KW-1185">Reference proteome</keyword>
<dbReference type="SUPFAM" id="SSF53448">
    <property type="entry name" value="Nucleotide-diphospho-sugar transferases"/>
    <property type="match status" value="1"/>
</dbReference>
<reference evidence="4 5" key="1">
    <citation type="submission" date="2018-04" db="EMBL/GenBank/DDBJ databases">
        <title>Sphingobacterium cortibacter sp. nov.</title>
        <authorList>
            <person name="Li Y."/>
        </authorList>
    </citation>
    <scope>NUCLEOTIDE SEQUENCE [LARGE SCALE GENOMIC DNA]</scope>
    <source>
        <strain evidence="4 5">2c-3</strain>
    </source>
</reference>
<evidence type="ECO:0000259" key="3">
    <source>
        <dbReference type="Pfam" id="PF00535"/>
    </source>
</evidence>
<dbReference type="OrthoDB" id="6638511at2"/>
<sequence>MTQGPLISVVIPVYNGEQYVKSCLDNMFAQSYQNLEIIVVDDGSSDRSGQIALQYPVKLIRLDENRGLSAARNTGIDAASGTYIHFMDVDDGINLEYYQQMADAVVATQADIACGGMLNEKHSYKTWRFKKQAVYHTAKDKLKATFVGKWGYVWRYLFRLDFIKEQGLRFEEGRFIEDLTFSLPAVFYAKSVVVVPGAEYIYYHRENSIMSKKDKAHRDKRRIDWSHAKAFRKEFARKHNLKIPGIDTGRLTYLLRKVFVR</sequence>
<name>A0A2T8HJK6_9SPHI</name>
<gene>
    <name evidence="4" type="ORF">DC487_06750</name>
</gene>
<dbReference type="InterPro" id="IPR001173">
    <property type="entry name" value="Glyco_trans_2-like"/>
</dbReference>
<dbReference type="RefSeq" id="WP_116775209.1">
    <property type="nucleotide sequence ID" value="NZ_QDKG01000002.1"/>
</dbReference>
<comment type="caution">
    <text evidence="4">The sequence shown here is derived from an EMBL/GenBank/DDBJ whole genome shotgun (WGS) entry which is preliminary data.</text>
</comment>
<protein>
    <submittedName>
        <fullName evidence="4">Beta-1,3-N-acetylglucosaminyltransferase</fullName>
    </submittedName>
</protein>